<evidence type="ECO:0000313" key="3">
    <source>
        <dbReference type="Proteomes" id="UP000030672"/>
    </source>
</evidence>
<dbReference type="RefSeq" id="XP_040874478.1">
    <property type="nucleotide sequence ID" value="XM_041029058.1"/>
</dbReference>
<dbReference type="HOGENOM" id="CLU_2960342_0_0_1"/>
<gene>
    <name evidence="2" type="ORF">M437DRAFT_89439</name>
</gene>
<keyword evidence="1" id="KW-0732">Signal</keyword>
<dbReference type="Proteomes" id="UP000030672">
    <property type="component" value="Unassembled WGS sequence"/>
</dbReference>
<organism evidence="2 3">
    <name type="scientific">Aureobasidium melanogenum (strain CBS 110374)</name>
    <name type="common">Aureobasidium pullulans var. melanogenum</name>
    <dbReference type="NCBI Taxonomy" id="1043003"/>
    <lineage>
        <taxon>Eukaryota</taxon>
        <taxon>Fungi</taxon>
        <taxon>Dikarya</taxon>
        <taxon>Ascomycota</taxon>
        <taxon>Pezizomycotina</taxon>
        <taxon>Dothideomycetes</taxon>
        <taxon>Dothideomycetidae</taxon>
        <taxon>Dothideales</taxon>
        <taxon>Saccotheciaceae</taxon>
        <taxon>Aureobasidium</taxon>
    </lineage>
</organism>
<feature type="chain" id="PRO_5001700607" evidence="1">
    <location>
        <begin position="28"/>
        <end position="59"/>
    </location>
</feature>
<name>A0A074VEK3_AURM1</name>
<feature type="signal peptide" evidence="1">
    <location>
        <begin position="1"/>
        <end position="27"/>
    </location>
</feature>
<dbReference type="AlphaFoldDB" id="A0A074VEK3"/>
<sequence length="59" mass="6501">MARENSCGRRAFVRLLVVLHLLASSFLSSNQNLRQLAQHVANYGGFIILSGLDLRTGKS</sequence>
<dbReference type="GeneID" id="63922431"/>
<proteinExistence type="predicted"/>
<accession>A0A074VEK3</accession>
<reference evidence="2 3" key="1">
    <citation type="journal article" date="2014" name="BMC Genomics">
        <title>Genome sequencing of four Aureobasidium pullulans varieties: biotechnological potential, stress tolerance, and description of new species.</title>
        <authorList>
            <person name="Gostin Ar C."/>
            <person name="Ohm R.A."/>
            <person name="Kogej T."/>
            <person name="Sonjak S."/>
            <person name="Turk M."/>
            <person name="Zajc J."/>
            <person name="Zalar P."/>
            <person name="Grube M."/>
            <person name="Sun H."/>
            <person name="Han J."/>
            <person name="Sharma A."/>
            <person name="Chiniquy J."/>
            <person name="Ngan C.Y."/>
            <person name="Lipzen A."/>
            <person name="Barry K."/>
            <person name="Grigoriev I.V."/>
            <person name="Gunde-Cimerman N."/>
        </authorList>
    </citation>
    <scope>NUCLEOTIDE SEQUENCE [LARGE SCALE GENOMIC DNA]</scope>
    <source>
        <strain evidence="2 3">CBS 110374</strain>
    </source>
</reference>
<dbReference type="EMBL" id="KL584973">
    <property type="protein sequence ID" value="KEQ57454.1"/>
    <property type="molecule type" value="Genomic_DNA"/>
</dbReference>
<evidence type="ECO:0000313" key="2">
    <source>
        <dbReference type="EMBL" id="KEQ57454.1"/>
    </source>
</evidence>
<keyword evidence="3" id="KW-1185">Reference proteome</keyword>
<protein>
    <submittedName>
        <fullName evidence="2">Uncharacterized protein</fullName>
    </submittedName>
</protein>
<evidence type="ECO:0000256" key="1">
    <source>
        <dbReference type="SAM" id="SignalP"/>
    </source>
</evidence>